<comment type="function">
    <text evidence="9">Core subunit of the mitochondrial membrane respiratory chain NADH dehydrogenase (Complex I) which catalyzes electron transfer from NADH through the respiratory chain, using ubiquinone as an electron acceptor. Essential for the catalytic activity of complex I.</text>
</comment>
<evidence type="ECO:0000256" key="2">
    <source>
        <dbReference type="ARBA" id="ARBA00008472"/>
    </source>
</evidence>
<keyword evidence="4 9" id="KW-0813">Transport</keyword>
<comment type="catalytic activity">
    <reaction evidence="8 9">
        <text>a ubiquinone + NADH + 5 H(+)(in) = a ubiquinol + NAD(+) + 4 H(+)(out)</text>
        <dbReference type="Rhea" id="RHEA:29091"/>
        <dbReference type="Rhea" id="RHEA-COMP:9565"/>
        <dbReference type="Rhea" id="RHEA-COMP:9566"/>
        <dbReference type="ChEBI" id="CHEBI:15378"/>
        <dbReference type="ChEBI" id="CHEBI:16389"/>
        <dbReference type="ChEBI" id="CHEBI:17976"/>
        <dbReference type="ChEBI" id="CHEBI:57540"/>
        <dbReference type="ChEBI" id="CHEBI:57945"/>
        <dbReference type="EC" id="7.1.1.2"/>
    </reaction>
</comment>
<feature type="transmembrane region" description="Helical" evidence="9">
    <location>
        <begin position="53"/>
        <end position="76"/>
    </location>
</feature>
<comment type="similarity">
    <text evidence="2 9">Belongs to the complex I subunit 3 family.</text>
</comment>
<evidence type="ECO:0000256" key="3">
    <source>
        <dbReference type="ARBA" id="ARBA00021007"/>
    </source>
</evidence>
<reference evidence="10" key="2">
    <citation type="journal article" date="2005" name="Proc. R. Soc. Lond., B, Biol. Sci.">
        <title>Evidence for recombination in scorpion mitochondrial DNA (Scorpiones: Buthidae).</title>
        <authorList>
            <person name="Gantenbein-Ritter B."/>
            <person name="Fet V."/>
            <person name="Gantenbein-Ritter I.A."/>
            <person name="Balloux F."/>
        </authorList>
    </citation>
    <scope>NUCLEOTIDE SEQUENCE</scope>
</reference>
<evidence type="ECO:0000256" key="4">
    <source>
        <dbReference type="ARBA" id="ARBA00022448"/>
    </source>
</evidence>
<dbReference type="PANTHER" id="PTHR11058">
    <property type="entry name" value="NADH-UBIQUINONE OXIDOREDUCTASE CHAIN 3"/>
    <property type="match status" value="1"/>
</dbReference>
<proteinExistence type="inferred from homology"/>
<dbReference type="PANTHER" id="PTHR11058:SF9">
    <property type="entry name" value="NADH-UBIQUINONE OXIDOREDUCTASE CHAIN 3"/>
    <property type="match status" value="1"/>
</dbReference>
<dbReference type="Gene3D" id="1.20.58.1610">
    <property type="entry name" value="NADH:ubiquinone/plastoquinone oxidoreductase, chain 3"/>
    <property type="match status" value="1"/>
</dbReference>
<geneLocation type="mitochondrion" evidence="10"/>
<dbReference type="GO" id="GO:0030964">
    <property type="term" value="C:NADH dehydrogenase complex"/>
    <property type="evidence" value="ECO:0007669"/>
    <property type="project" value="TreeGrafter"/>
</dbReference>
<name>Q5QRW8_MESGB</name>
<evidence type="ECO:0000256" key="8">
    <source>
        <dbReference type="ARBA" id="ARBA00049551"/>
    </source>
</evidence>
<keyword evidence="9 10" id="KW-0496">Mitochondrion</keyword>
<keyword evidence="6 9" id="KW-1133">Transmembrane helix</keyword>
<dbReference type="InterPro" id="IPR038430">
    <property type="entry name" value="NDAH_ubi_oxred_su3_sf"/>
</dbReference>
<comment type="subcellular location">
    <subcellularLocation>
        <location evidence="1">Membrane</location>
    </subcellularLocation>
    <subcellularLocation>
        <location evidence="9">Mitochondrion membrane</location>
        <topology evidence="9">Multi-pass membrane protein</topology>
    </subcellularLocation>
</comment>
<dbReference type="EMBL" id="AJ716204">
    <property type="protein sequence ID" value="CAG30058.2"/>
    <property type="molecule type" value="Genomic_DNA"/>
</dbReference>
<evidence type="ECO:0000256" key="9">
    <source>
        <dbReference type="RuleBase" id="RU003640"/>
    </source>
</evidence>
<keyword evidence="9" id="KW-0249">Electron transport</keyword>
<keyword evidence="9" id="KW-0520">NAD</keyword>
<reference evidence="10" key="3">
    <citation type="journal article" date="2007" name="Mol. Phylogenet. Evol.">
        <title>The effect of model choice on phylogenetic inference using mitochondrial sequence data: lessons from the scorpions.</title>
        <authorList>
            <person name="Jones M.O."/>
            <person name="Gantenbein B."/>
            <person name="Fet V."/>
            <person name="Blaxter M."/>
        </authorList>
    </citation>
    <scope>NUCLEOTIDE SEQUENCE</scope>
</reference>
<dbReference type="Pfam" id="PF00507">
    <property type="entry name" value="Oxidored_q4"/>
    <property type="match status" value="1"/>
</dbReference>
<sequence>MMVLLMVLVFSLLLSSIILFVGGVISKKLEVEKEKGSVYECGFESSKSARVPFSLQFFMVGVIFLIFDVEIVLMMPVPLGAWLSGGEVLWFSFFVFLLLFGLFFEWWNGALEWKV</sequence>
<dbReference type="GO" id="GO:0031966">
    <property type="term" value="C:mitochondrial membrane"/>
    <property type="evidence" value="ECO:0007669"/>
    <property type="project" value="UniProtKB-SubCell"/>
</dbReference>
<dbReference type="InterPro" id="IPR000440">
    <property type="entry name" value="NADH_UbQ/plastoQ_OxRdtase_su3"/>
</dbReference>
<evidence type="ECO:0000313" key="10">
    <source>
        <dbReference type="EMBL" id="CAG30058.2"/>
    </source>
</evidence>
<organism evidence="10">
    <name type="scientific">Mesobuthus gibbosus</name>
    <name type="common">Mediterranean checkered scorpion</name>
    <name type="synonym">Buthus gibbosus</name>
    <dbReference type="NCBI Taxonomy" id="123226"/>
    <lineage>
        <taxon>Eukaryota</taxon>
        <taxon>Metazoa</taxon>
        <taxon>Ecdysozoa</taxon>
        <taxon>Arthropoda</taxon>
        <taxon>Chelicerata</taxon>
        <taxon>Arachnida</taxon>
        <taxon>Scorpiones</taxon>
        <taxon>Buthida</taxon>
        <taxon>Buthoidea</taxon>
        <taxon>Buthidae</taxon>
        <taxon>Mesobuthus</taxon>
    </lineage>
</organism>
<keyword evidence="5 9" id="KW-0812">Transmembrane</keyword>
<evidence type="ECO:0000256" key="6">
    <source>
        <dbReference type="ARBA" id="ARBA00022989"/>
    </source>
</evidence>
<keyword evidence="7 9" id="KW-0472">Membrane</keyword>
<accession>Q5QRW8</accession>
<gene>
    <name evidence="10" type="primary">nad3</name>
</gene>
<feature type="transmembrane region" description="Helical" evidence="9">
    <location>
        <begin position="88"/>
        <end position="107"/>
    </location>
</feature>
<keyword evidence="9" id="KW-0830">Ubiquinone</keyword>
<evidence type="ECO:0000256" key="5">
    <source>
        <dbReference type="ARBA" id="ARBA00022692"/>
    </source>
</evidence>
<protein>
    <recommendedName>
        <fullName evidence="3 9">NADH-ubiquinone oxidoreductase chain 3</fullName>
        <ecNumber evidence="9">7.1.1.2</ecNumber>
    </recommendedName>
</protein>
<dbReference type="AlphaFoldDB" id="Q5QRW8"/>
<dbReference type="EC" id="7.1.1.2" evidence="9"/>
<keyword evidence="9" id="KW-1278">Translocase</keyword>
<keyword evidence="9" id="KW-0679">Respiratory chain</keyword>
<evidence type="ECO:0000256" key="7">
    <source>
        <dbReference type="ARBA" id="ARBA00023136"/>
    </source>
</evidence>
<reference evidence="10" key="1">
    <citation type="journal article" date="2005" name="Gene">
        <title>The mitochondrial genome sequence of the scorpion Centruroides limpidus (Karsch 1879) (Chelicerata; Arachnida).</title>
        <authorList>
            <person name="Davila S."/>
            <person name="Pinero D."/>
            <person name="Bustos P."/>
            <person name="Cevallos M.A."/>
            <person name="Davila G."/>
        </authorList>
    </citation>
    <scope>NUCLEOTIDE SEQUENCE</scope>
</reference>
<evidence type="ECO:0000256" key="1">
    <source>
        <dbReference type="ARBA" id="ARBA00004370"/>
    </source>
</evidence>
<dbReference type="GO" id="GO:0008137">
    <property type="term" value="F:NADH dehydrogenase (ubiquinone) activity"/>
    <property type="evidence" value="ECO:0007669"/>
    <property type="project" value="UniProtKB-UniRule"/>
</dbReference>